<feature type="region of interest" description="Disordered" evidence="1">
    <location>
        <begin position="214"/>
        <end position="341"/>
    </location>
</feature>
<evidence type="ECO:0000313" key="3">
    <source>
        <dbReference type="Proteomes" id="UP000029121"/>
    </source>
</evidence>
<dbReference type="AlphaFoldDB" id="R0GQV9"/>
<feature type="compositionally biased region" description="Basic residues" evidence="1">
    <location>
        <begin position="325"/>
        <end position="341"/>
    </location>
</feature>
<keyword evidence="3" id="KW-1185">Reference proteome</keyword>
<accession>R0GQV9</accession>
<gene>
    <name evidence="2" type="ORF">CARUB_v10009644mg</name>
</gene>
<feature type="compositionally biased region" description="Basic and acidic residues" evidence="1">
    <location>
        <begin position="219"/>
        <end position="246"/>
    </location>
</feature>
<dbReference type="EMBL" id="KB870805">
    <property type="protein sequence ID" value="EOA38166.1"/>
    <property type="molecule type" value="Genomic_DNA"/>
</dbReference>
<dbReference type="Proteomes" id="UP000029121">
    <property type="component" value="Unassembled WGS sequence"/>
</dbReference>
<dbReference type="PANTHER" id="PTHR48449">
    <property type="entry name" value="DUF1985 DOMAIN-CONTAINING PROTEIN"/>
    <property type="match status" value="1"/>
</dbReference>
<organism evidence="2 3">
    <name type="scientific">Capsella rubella</name>
    <dbReference type="NCBI Taxonomy" id="81985"/>
    <lineage>
        <taxon>Eukaryota</taxon>
        <taxon>Viridiplantae</taxon>
        <taxon>Streptophyta</taxon>
        <taxon>Embryophyta</taxon>
        <taxon>Tracheophyta</taxon>
        <taxon>Spermatophyta</taxon>
        <taxon>Magnoliopsida</taxon>
        <taxon>eudicotyledons</taxon>
        <taxon>Gunneridae</taxon>
        <taxon>Pentapetalae</taxon>
        <taxon>rosids</taxon>
        <taxon>malvids</taxon>
        <taxon>Brassicales</taxon>
        <taxon>Brassicaceae</taxon>
        <taxon>Camelineae</taxon>
        <taxon>Capsella</taxon>
    </lineage>
</organism>
<name>R0GQV9_9BRAS</name>
<reference evidence="3" key="1">
    <citation type="journal article" date="2013" name="Nat. Genet.">
        <title>The Capsella rubella genome and the genomic consequences of rapid mating system evolution.</title>
        <authorList>
            <person name="Slotte T."/>
            <person name="Hazzouri K.M."/>
            <person name="Agren J.A."/>
            <person name="Koenig D."/>
            <person name="Maumus F."/>
            <person name="Guo Y.L."/>
            <person name="Steige K."/>
            <person name="Platts A.E."/>
            <person name="Escobar J.S."/>
            <person name="Newman L.K."/>
            <person name="Wang W."/>
            <person name="Mandakova T."/>
            <person name="Vello E."/>
            <person name="Smith L.M."/>
            <person name="Henz S.R."/>
            <person name="Steffen J."/>
            <person name="Takuno S."/>
            <person name="Brandvain Y."/>
            <person name="Coop G."/>
            <person name="Andolfatto P."/>
            <person name="Hu T.T."/>
            <person name="Blanchette M."/>
            <person name="Clark R.M."/>
            <person name="Quesneville H."/>
            <person name="Nordborg M."/>
            <person name="Gaut B.S."/>
            <person name="Lysak M.A."/>
            <person name="Jenkins J."/>
            <person name="Grimwood J."/>
            <person name="Chapman J."/>
            <person name="Prochnik S."/>
            <person name="Shu S."/>
            <person name="Rokhsar D."/>
            <person name="Schmutz J."/>
            <person name="Weigel D."/>
            <person name="Wright S.I."/>
        </authorList>
    </citation>
    <scope>NUCLEOTIDE SEQUENCE [LARGE SCALE GENOMIC DNA]</scope>
    <source>
        <strain evidence="3">cv. Monte Gargano</strain>
    </source>
</reference>
<evidence type="ECO:0000313" key="2">
    <source>
        <dbReference type="EMBL" id="EOA38166.1"/>
    </source>
</evidence>
<sequence length="341" mass="38679">MTPHSLEKIPSSRLHHASDFEAYTSLAWGKEAYNVLSTSIKRMDTNTWARGQYEVKGFPLALLIWSFSAVPLFGASFAVCNDTSKCVYPLYSNWESSLTPRLDQIVDAIQSSDCIEVKSIIGDPEEYKHLVEETHVDDKEFEDIVHLVMRGYRLKEIDWRNKIVEYISAEAELGQQLSDSAKLDKILKLVADFNRRLEILEVVLKVRNNVGTYNESELEGDKDKSEEHAGQSNPHEDTGKEDRVFDENVNSTFEDSFRQANTQDGSYDGDDENTEKSGNYDNAEEGTPRDKSNTPSHSTPKFNLFSQESQGSGKDKKNSQQKAGSSKKKVVREKKQKKCKE</sequence>
<protein>
    <submittedName>
        <fullName evidence="2">Uncharacterized protein</fullName>
    </submittedName>
</protein>
<feature type="compositionally biased region" description="Polar residues" evidence="1">
    <location>
        <begin position="248"/>
        <end position="265"/>
    </location>
</feature>
<evidence type="ECO:0000256" key="1">
    <source>
        <dbReference type="SAM" id="MobiDB-lite"/>
    </source>
</evidence>
<feature type="compositionally biased region" description="Polar residues" evidence="1">
    <location>
        <begin position="293"/>
        <end position="312"/>
    </location>
</feature>
<dbReference type="PANTHER" id="PTHR48449:SF1">
    <property type="entry name" value="DUF1985 DOMAIN-CONTAINING PROTEIN"/>
    <property type="match status" value="1"/>
</dbReference>
<proteinExistence type="predicted"/>